<organism evidence="5 6">
    <name type="scientific">Polarella glacialis</name>
    <name type="common">Dinoflagellate</name>
    <dbReference type="NCBI Taxonomy" id="89957"/>
    <lineage>
        <taxon>Eukaryota</taxon>
        <taxon>Sar</taxon>
        <taxon>Alveolata</taxon>
        <taxon>Dinophyceae</taxon>
        <taxon>Suessiales</taxon>
        <taxon>Suessiaceae</taxon>
        <taxon>Polarella</taxon>
    </lineage>
</organism>
<evidence type="ECO:0000313" key="6">
    <source>
        <dbReference type="Proteomes" id="UP000626109"/>
    </source>
</evidence>
<feature type="region of interest" description="Disordered" evidence="3">
    <location>
        <begin position="159"/>
        <end position="213"/>
    </location>
</feature>
<feature type="domain" description="EF-hand" evidence="4">
    <location>
        <begin position="191"/>
        <end position="226"/>
    </location>
</feature>
<dbReference type="PROSITE" id="PS50222">
    <property type="entry name" value="EF_HAND_2"/>
    <property type="match status" value="1"/>
</dbReference>
<comment type="caution">
    <text evidence="5">The sequence shown here is derived from an EMBL/GenBank/DDBJ whole genome shotgun (WGS) entry which is preliminary data.</text>
</comment>
<dbReference type="InterPro" id="IPR018247">
    <property type="entry name" value="EF_Hand_1_Ca_BS"/>
</dbReference>
<reference evidence="5" key="1">
    <citation type="submission" date="2021-02" db="EMBL/GenBank/DDBJ databases">
        <authorList>
            <person name="Dougan E. K."/>
            <person name="Rhodes N."/>
            <person name="Thang M."/>
            <person name="Chan C."/>
        </authorList>
    </citation>
    <scope>NUCLEOTIDE SEQUENCE</scope>
</reference>
<evidence type="ECO:0000256" key="3">
    <source>
        <dbReference type="SAM" id="MobiDB-lite"/>
    </source>
</evidence>
<dbReference type="InterPro" id="IPR011992">
    <property type="entry name" value="EF-hand-dom_pair"/>
</dbReference>
<feature type="non-terminal residue" evidence="5">
    <location>
        <position position="548"/>
    </location>
</feature>
<protein>
    <recommendedName>
        <fullName evidence="4">EF-hand domain-containing protein</fullName>
    </recommendedName>
</protein>
<name>A0A813I122_POLGL</name>
<gene>
    <name evidence="5" type="ORF">PGLA2088_LOCUS3769</name>
</gene>
<feature type="compositionally biased region" description="Basic and acidic residues" evidence="3">
    <location>
        <begin position="200"/>
        <end position="213"/>
    </location>
</feature>
<proteinExistence type="predicted"/>
<dbReference type="EMBL" id="CAJNNW010003333">
    <property type="protein sequence ID" value="CAE8645274.1"/>
    <property type="molecule type" value="Genomic_DNA"/>
</dbReference>
<evidence type="ECO:0000259" key="4">
    <source>
        <dbReference type="PROSITE" id="PS50222"/>
    </source>
</evidence>
<keyword evidence="2" id="KW-0175">Coiled coil</keyword>
<dbReference type="PROSITE" id="PS00018">
    <property type="entry name" value="EF_HAND_1"/>
    <property type="match status" value="1"/>
</dbReference>
<dbReference type="AlphaFoldDB" id="A0A813I122"/>
<feature type="coiled-coil region" evidence="2">
    <location>
        <begin position="261"/>
        <end position="295"/>
    </location>
</feature>
<keyword evidence="1" id="KW-0106">Calcium</keyword>
<evidence type="ECO:0000313" key="5">
    <source>
        <dbReference type="EMBL" id="CAE8645274.1"/>
    </source>
</evidence>
<dbReference type="Proteomes" id="UP000626109">
    <property type="component" value="Unassembled WGS sequence"/>
</dbReference>
<evidence type="ECO:0000256" key="1">
    <source>
        <dbReference type="ARBA" id="ARBA00022837"/>
    </source>
</evidence>
<dbReference type="GO" id="GO:0005509">
    <property type="term" value="F:calcium ion binding"/>
    <property type="evidence" value="ECO:0007669"/>
    <property type="project" value="InterPro"/>
</dbReference>
<feature type="coiled-coil region" evidence="2">
    <location>
        <begin position="40"/>
        <end position="99"/>
    </location>
</feature>
<evidence type="ECO:0000256" key="2">
    <source>
        <dbReference type="SAM" id="Coils"/>
    </source>
</evidence>
<feature type="non-terminal residue" evidence="5">
    <location>
        <position position="1"/>
    </location>
</feature>
<feature type="region of interest" description="Disordered" evidence="3">
    <location>
        <begin position="321"/>
        <end position="349"/>
    </location>
</feature>
<sequence length="548" mass="60296">SATPETFQQLKAELDKVCAQNFQAMGESRVRVNDELQLCVIQVQKRITDEIKEREEQERRKREEMQRVEQLVKVVAVDVQLTEDKVAEAQAAAKATIEQGTSPEASPKAILEAVESSYKVAFQAKDQLERTNKLLAAKETEMGNGEGARHVKREVEELRSRLHGSQRALTRSSENLEETRGRGQRRATSLKQEQDFQEGFTRHDADGDGRLDRGEVTSFSKAEFDYDLPEAVLNRIMRVLEPIGFDKFVPLRQKVAIAKSEAEARARRAHEEERKRAAEEKRQEVQQIVDDVTKALGSAEAKLVAADDALRALAKDSGLSSDAVAQGTTEAEGRANEADEELGEAKAQSLKAEKACGDIPELRRLATRDVPWLQGEHKRAEALSEKCRGLIKVARDKAAQKASEEVDKLKAQAVAAVRAAMSAQGKSGEETFEEINGGSALSCESFVAYLKGLGGLEEALSPDSALAGRLFAHVAGSESEEGEIAKESFLELIKLFYKCVKGTVLSDDITIKSKTVRRLEVGEVLEALEGPSKDEGANVQRVRCLAVQ</sequence>
<dbReference type="InterPro" id="IPR002048">
    <property type="entry name" value="EF_hand_dom"/>
</dbReference>
<dbReference type="SUPFAM" id="SSF47473">
    <property type="entry name" value="EF-hand"/>
    <property type="match status" value="1"/>
</dbReference>
<accession>A0A813I122</accession>